<evidence type="ECO:0000313" key="7">
    <source>
        <dbReference type="EMBL" id="SUZ75542.1"/>
    </source>
</evidence>
<organism evidence="7">
    <name type="scientific">marine metagenome</name>
    <dbReference type="NCBI Taxonomy" id="408172"/>
    <lineage>
        <taxon>unclassified sequences</taxon>
        <taxon>metagenomes</taxon>
        <taxon>ecological metagenomes</taxon>
    </lineage>
</organism>
<dbReference type="InterPro" id="IPR015422">
    <property type="entry name" value="PyrdxlP-dep_Trfase_small"/>
</dbReference>
<dbReference type="GO" id="GO:0006520">
    <property type="term" value="P:amino acid metabolic process"/>
    <property type="evidence" value="ECO:0007669"/>
    <property type="project" value="InterPro"/>
</dbReference>
<dbReference type="InterPro" id="IPR050596">
    <property type="entry name" value="AspAT/PAT-like"/>
</dbReference>
<evidence type="ECO:0000259" key="6">
    <source>
        <dbReference type="Pfam" id="PF00155"/>
    </source>
</evidence>
<dbReference type="AlphaFoldDB" id="A0A381Q887"/>
<keyword evidence="4" id="KW-0808">Transferase</keyword>
<dbReference type="Pfam" id="PF00155">
    <property type="entry name" value="Aminotran_1_2"/>
    <property type="match status" value="1"/>
</dbReference>
<evidence type="ECO:0000256" key="1">
    <source>
        <dbReference type="ARBA" id="ARBA00001933"/>
    </source>
</evidence>
<dbReference type="GO" id="GO:0030170">
    <property type="term" value="F:pyridoxal phosphate binding"/>
    <property type="evidence" value="ECO:0007669"/>
    <property type="project" value="InterPro"/>
</dbReference>
<evidence type="ECO:0000256" key="2">
    <source>
        <dbReference type="ARBA" id="ARBA00007441"/>
    </source>
</evidence>
<reference evidence="7" key="1">
    <citation type="submission" date="2018-05" db="EMBL/GenBank/DDBJ databases">
        <authorList>
            <person name="Lanie J.A."/>
            <person name="Ng W.-L."/>
            <person name="Kazmierczak K.M."/>
            <person name="Andrzejewski T.M."/>
            <person name="Davidsen T.M."/>
            <person name="Wayne K.J."/>
            <person name="Tettelin H."/>
            <person name="Glass J.I."/>
            <person name="Rusch D."/>
            <person name="Podicherti R."/>
            <person name="Tsui H.-C.T."/>
            <person name="Winkler M.E."/>
        </authorList>
    </citation>
    <scope>NUCLEOTIDE SEQUENCE</scope>
</reference>
<feature type="domain" description="Aminotransferase class I/classII large" evidence="6">
    <location>
        <begin position="14"/>
        <end position="373"/>
    </location>
</feature>
<dbReference type="PANTHER" id="PTHR46383">
    <property type="entry name" value="ASPARTATE AMINOTRANSFERASE"/>
    <property type="match status" value="1"/>
</dbReference>
<dbReference type="PANTHER" id="PTHR46383:SF1">
    <property type="entry name" value="ASPARTATE AMINOTRANSFERASE"/>
    <property type="match status" value="1"/>
</dbReference>
<dbReference type="Gene3D" id="3.90.1150.10">
    <property type="entry name" value="Aspartate Aminotransferase, domain 1"/>
    <property type="match status" value="1"/>
</dbReference>
<dbReference type="FunFam" id="3.40.640.10:FF:000033">
    <property type="entry name" value="Aspartate aminotransferase"/>
    <property type="match status" value="1"/>
</dbReference>
<evidence type="ECO:0000256" key="3">
    <source>
        <dbReference type="ARBA" id="ARBA00022576"/>
    </source>
</evidence>
<evidence type="ECO:0000256" key="5">
    <source>
        <dbReference type="ARBA" id="ARBA00022898"/>
    </source>
</evidence>
<dbReference type="InterPro" id="IPR004838">
    <property type="entry name" value="NHTrfase_class1_PyrdxlP-BS"/>
</dbReference>
<dbReference type="InterPro" id="IPR015421">
    <property type="entry name" value="PyrdxlP-dep_Trfase_major"/>
</dbReference>
<accession>A0A381Q887</accession>
<dbReference type="GO" id="GO:0008483">
    <property type="term" value="F:transaminase activity"/>
    <property type="evidence" value="ECO:0007669"/>
    <property type="project" value="UniProtKB-KW"/>
</dbReference>
<protein>
    <recommendedName>
        <fullName evidence="6">Aminotransferase class I/classII large domain-containing protein</fullName>
    </recommendedName>
</protein>
<keyword evidence="3" id="KW-0032">Aminotransferase</keyword>
<comment type="similarity">
    <text evidence="2">Belongs to the class-I pyridoxal-phosphate-dependent aminotransferase family.</text>
</comment>
<keyword evidence="5" id="KW-0663">Pyridoxal phosphate</keyword>
<dbReference type="InterPro" id="IPR015424">
    <property type="entry name" value="PyrdxlP-dep_Trfase"/>
</dbReference>
<name>A0A381Q887_9ZZZZ</name>
<gene>
    <name evidence="7" type="ORF">METZ01_LOCUS28396</name>
</gene>
<dbReference type="InterPro" id="IPR004839">
    <property type="entry name" value="Aminotransferase_I/II_large"/>
</dbReference>
<dbReference type="Gene3D" id="3.40.640.10">
    <property type="entry name" value="Type I PLP-dependent aspartate aminotransferase-like (Major domain)"/>
    <property type="match status" value="1"/>
</dbReference>
<dbReference type="PROSITE" id="PS00105">
    <property type="entry name" value="AA_TRANSFER_CLASS_1"/>
    <property type="match status" value="1"/>
</dbReference>
<sequence length="381" mass="42554">MAALAREYKSKGIDVISLSLGEPDFKTPQHICDGAKEAIDSGKYFSYPPVSGYNDLKEAISLKFKNENHLNYPTKNIIVSNGVKHSITNIMFSLLNKGDEVVVFAPFWVSYDAIIKLADGLPVFIDSTIENDFKPTSKQLKDAITNKTKAIIFSSPCNPTGTVFTREDLESYREVLVNYPDIFIISDEIYEHINFTKEHCSIGSLNKMQERTITMNGFSKAFAMTGWRVGYIGAPDNIVKAINKMQGQTTSANCSIAQRAGLKALEVGNKCAIEMREQYLKRRNIVYNMLKDINGLKTNLPKGAFYFFPDITYFLGLKTEKGDEIKSANDLSLYLLEYGKISLVPGEDFGAPNCIRLSYAASEKDLIEAVKRLSNSLNKLS</sequence>
<evidence type="ECO:0000256" key="4">
    <source>
        <dbReference type="ARBA" id="ARBA00022679"/>
    </source>
</evidence>
<dbReference type="EMBL" id="UINC01001249">
    <property type="protein sequence ID" value="SUZ75542.1"/>
    <property type="molecule type" value="Genomic_DNA"/>
</dbReference>
<proteinExistence type="inferred from homology"/>
<comment type="cofactor">
    <cofactor evidence="1">
        <name>pyridoxal 5'-phosphate</name>
        <dbReference type="ChEBI" id="CHEBI:597326"/>
    </cofactor>
</comment>
<dbReference type="SUPFAM" id="SSF53383">
    <property type="entry name" value="PLP-dependent transferases"/>
    <property type="match status" value="1"/>
</dbReference>
<dbReference type="CDD" id="cd00609">
    <property type="entry name" value="AAT_like"/>
    <property type="match status" value="1"/>
</dbReference>